<sequence length="153" mass="16792">MAKKAGLPSAGSMAIHHELGNRFGITQGIQFAKDIMNHHTITDGVYHHHYSMNTDNFQPQALLLGEVAGAKDAYPGQQFKASPEMVEVLQHCNEVVEEFIKCFTGPVLAYNLTSLAQLNIMYNKACGHTDGSTKKGVIMFKDGMRDTAAMVFC</sequence>
<name>A0A9W8MRE1_9AGAR</name>
<reference evidence="1" key="1">
    <citation type="submission" date="2022-07" db="EMBL/GenBank/DDBJ databases">
        <title>Genome Sequence of Agrocybe chaxingu.</title>
        <authorList>
            <person name="Buettner E."/>
        </authorList>
    </citation>
    <scope>NUCLEOTIDE SEQUENCE</scope>
    <source>
        <strain evidence="1">MP-N11</strain>
    </source>
</reference>
<proteinExistence type="predicted"/>
<evidence type="ECO:0000313" key="1">
    <source>
        <dbReference type="EMBL" id="KAJ3487791.1"/>
    </source>
</evidence>
<gene>
    <name evidence="1" type="ORF">NLJ89_g11679</name>
</gene>
<keyword evidence="2" id="KW-1185">Reference proteome</keyword>
<organism evidence="1 2">
    <name type="scientific">Agrocybe chaxingu</name>
    <dbReference type="NCBI Taxonomy" id="84603"/>
    <lineage>
        <taxon>Eukaryota</taxon>
        <taxon>Fungi</taxon>
        <taxon>Dikarya</taxon>
        <taxon>Basidiomycota</taxon>
        <taxon>Agaricomycotina</taxon>
        <taxon>Agaricomycetes</taxon>
        <taxon>Agaricomycetidae</taxon>
        <taxon>Agaricales</taxon>
        <taxon>Agaricineae</taxon>
        <taxon>Strophariaceae</taxon>
        <taxon>Agrocybe</taxon>
    </lineage>
</organism>
<protein>
    <submittedName>
        <fullName evidence="1">Uncharacterized protein</fullName>
    </submittedName>
</protein>
<dbReference type="Proteomes" id="UP001148786">
    <property type="component" value="Unassembled WGS sequence"/>
</dbReference>
<accession>A0A9W8MRE1</accession>
<comment type="caution">
    <text evidence="1">The sequence shown here is derived from an EMBL/GenBank/DDBJ whole genome shotgun (WGS) entry which is preliminary data.</text>
</comment>
<dbReference type="OrthoDB" id="3253465at2759"/>
<dbReference type="AlphaFoldDB" id="A0A9W8MRE1"/>
<dbReference type="EMBL" id="JANKHO010002895">
    <property type="protein sequence ID" value="KAJ3487791.1"/>
    <property type="molecule type" value="Genomic_DNA"/>
</dbReference>
<evidence type="ECO:0000313" key="2">
    <source>
        <dbReference type="Proteomes" id="UP001148786"/>
    </source>
</evidence>